<evidence type="ECO:0000313" key="2">
    <source>
        <dbReference type="EMBL" id="CDT51010.1"/>
    </source>
</evidence>
<evidence type="ECO:0000313" key="3">
    <source>
        <dbReference type="Proteomes" id="UP000049077"/>
    </source>
</evidence>
<gene>
    <name evidence="2" type="ORF">VCR4J5_660055</name>
</gene>
<proteinExistence type="predicted"/>
<protein>
    <submittedName>
        <fullName evidence="2">Uncharacterized protein</fullName>
    </submittedName>
</protein>
<feature type="transmembrane region" description="Helical" evidence="1">
    <location>
        <begin position="12"/>
        <end position="30"/>
    </location>
</feature>
<keyword evidence="1" id="KW-0472">Membrane</keyword>
<feature type="transmembrane region" description="Helical" evidence="1">
    <location>
        <begin position="174"/>
        <end position="190"/>
    </location>
</feature>
<evidence type="ECO:0000256" key="1">
    <source>
        <dbReference type="SAM" id="Phobius"/>
    </source>
</evidence>
<keyword evidence="1" id="KW-0812">Transmembrane</keyword>
<name>A0ABM9QX04_9VIBR</name>
<keyword evidence="1" id="KW-1133">Transmembrane helix</keyword>
<feature type="transmembrane region" description="Helical" evidence="1">
    <location>
        <begin position="51"/>
        <end position="69"/>
    </location>
</feature>
<dbReference type="Proteomes" id="UP000049077">
    <property type="component" value="Unassembled WGS sequence"/>
</dbReference>
<organism evidence="2 3">
    <name type="scientific">Vibrio crassostreae</name>
    <dbReference type="NCBI Taxonomy" id="246167"/>
    <lineage>
        <taxon>Bacteria</taxon>
        <taxon>Pseudomonadati</taxon>
        <taxon>Pseudomonadota</taxon>
        <taxon>Gammaproteobacteria</taxon>
        <taxon>Vibrionales</taxon>
        <taxon>Vibrionaceae</taxon>
        <taxon>Vibrio</taxon>
    </lineage>
</organism>
<dbReference type="RefSeq" id="WP_048657935.1">
    <property type="nucleotide sequence ID" value="NZ_CAWMAN010000022.1"/>
</dbReference>
<keyword evidence="3" id="KW-1185">Reference proteome</keyword>
<sequence length="191" mass="22076">MPEFEKLKSVALLSSLVASIYFLSGITINLDRPIPILGIPVSISEPKYIDIGLLVISVYASFRYLYYGLMRLDSPARKRNNLLRGFKLRQIPVSKKWPLSKEYNHYVKEISSSEEEDSKQLLANITMAYPKVLWFKSIGRISEQKVSNTNKIYHIEVTIPRTCRLVARLEDLDYWLPIILGVITVTLYFCR</sequence>
<accession>A0ABM9QX04</accession>
<dbReference type="EMBL" id="CCJX01000153">
    <property type="protein sequence ID" value="CDT51010.1"/>
    <property type="molecule type" value="Genomic_DNA"/>
</dbReference>
<comment type="caution">
    <text evidence="2">The sequence shown here is derived from an EMBL/GenBank/DDBJ whole genome shotgun (WGS) entry which is preliminary data.</text>
</comment>
<reference evidence="2 3" key="1">
    <citation type="submission" date="2014-06" db="EMBL/GenBank/DDBJ databases">
        <authorList>
            <person name="Le Roux F."/>
        </authorList>
    </citation>
    <scope>NUCLEOTIDE SEQUENCE [LARGE SCALE GENOMIC DNA]</scope>
    <source>
        <strain evidence="2 3">J5-4</strain>
    </source>
</reference>